<gene>
    <name evidence="1" type="ORF">BCV70DRAFT_36926</name>
</gene>
<keyword evidence="2" id="KW-1185">Reference proteome</keyword>
<evidence type="ECO:0000313" key="2">
    <source>
        <dbReference type="Proteomes" id="UP000246740"/>
    </source>
</evidence>
<evidence type="ECO:0000313" key="1">
    <source>
        <dbReference type="EMBL" id="PWY98293.1"/>
    </source>
</evidence>
<proteinExistence type="predicted"/>
<dbReference type="Proteomes" id="UP000246740">
    <property type="component" value="Unassembled WGS sequence"/>
</dbReference>
<dbReference type="AlphaFoldDB" id="A0A317XIZ6"/>
<dbReference type="InParanoid" id="A0A317XIZ6"/>
<dbReference type="EMBL" id="KZ819199">
    <property type="protein sequence ID" value="PWY98293.1"/>
    <property type="molecule type" value="Genomic_DNA"/>
</dbReference>
<accession>A0A317XIZ6</accession>
<name>A0A317XIZ6_9BASI</name>
<sequence length="158" mass="18122">MTCREVRAAREWFEARHLHLTSPRCPVAYARDCRPWLDWTTRRQPFVYRSYSSVLALWVAGCQTFAQRPDMCACHIWNESMLMRVGARCISSCPSVLTSLHRRRLRVSFHRLRQGSYCIFLLASSLSPHYRCVLGPSPAVSAWPAVSGPLANALIWLV</sequence>
<protein>
    <submittedName>
        <fullName evidence="1">Uncharacterized protein</fullName>
    </submittedName>
</protein>
<organism evidence="1 2">
    <name type="scientific">Testicularia cyperi</name>
    <dbReference type="NCBI Taxonomy" id="1882483"/>
    <lineage>
        <taxon>Eukaryota</taxon>
        <taxon>Fungi</taxon>
        <taxon>Dikarya</taxon>
        <taxon>Basidiomycota</taxon>
        <taxon>Ustilaginomycotina</taxon>
        <taxon>Ustilaginomycetes</taxon>
        <taxon>Ustilaginales</taxon>
        <taxon>Anthracoideaceae</taxon>
        <taxon>Testicularia</taxon>
    </lineage>
</organism>
<reference evidence="1 2" key="1">
    <citation type="journal article" date="2018" name="Mol. Biol. Evol.">
        <title>Broad Genomic Sampling Reveals a Smut Pathogenic Ancestry of the Fungal Clade Ustilaginomycotina.</title>
        <authorList>
            <person name="Kijpornyongpan T."/>
            <person name="Mondo S.J."/>
            <person name="Barry K."/>
            <person name="Sandor L."/>
            <person name="Lee J."/>
            <person name="Lipzen A."/>
            <person name="Pangilinan J."/>
            <person name="LaButti K."/>
            <person name="Hainaut M."/>
            <person name="Henrissat B."/>
            <person name="Grigoriev I.V."/>
            <person name="Spatafora J.W."/>
            <person name="Aime M.C."/>
        </authorList>
    </citation>
    <scope>NUCLEOTIDE SEQUENCE [LARGE SCALE GENOMIC DNA]</scope>
    <source>
        <strain evidence="1 2">MCA 3645</strain>
    </source>
</reference>